<dbReference type="InterPro" id="IPR036249">
    <property type="entry name" value="Thioredoxin-like_sf"/>
</dbReference>
<feature type="domain" description="Thiol:disulfide interchange protein DsbD N-terminal" evidence="10">
    <location>
        <begin position="39"/>
        <end position="149"/>
    </location>
</feature>
<organism evidence="11 12">
    <name type="scientific">Mangrovivirga cuniculi</name>
    <dbReference type="NCBI Taxonomy" id="2715131"/>
    <lineage>
        <taxon>Bacteria</taxon>
        <taxon>Pseudomonadati</taxon>
        <taxon>Bacteroidota</taxon>
        <taxon>Cytophagia</taxon>
        <taxon>Cytophagales</taxon>
        <taxon>Mangrovivirgaceae</taxon>
        <taxon>Mangrovivirga</taxon>
    </lineage>
</organism>
<proteinExistence type="predicted"/>
<feature type="transmembrane region" description="Helical" evidence="7">
    <location>
        <begin position="366"/>
        <end position="388"/>
    </location>
</feature>
<evidence type="ECO:0000256" key="7">
    <source>
        <dbReference type="SAM" id="Phobius"/>
    </source>
</evidence>
<feature type="signal peptide" evidence="8">
    <location>
        <begin position="1"/>
        <end position="20"/>
    </location>
</feature>
<feature type="compositionally biased region" description="Polar residues" evidence="6">
    <location>
        <begin position="166"/>
        <end position="182"/>
    </location>
</feature>
<evidence type="ECO:0000259" key="10">
    <source>
        <dbReference type="Pfam" id="PF11412"/>
    </source>
</evidence>
<feature type="transmembrane region" description="Helical" evidence="7">
    <location>
        <begin position="324"/>
        <end position="345"/>
    </location>
</feature>
<dbReference type="PANTHER" id="PTHR32234">
    <property type="entry name" value="THIOL:DISULFIDE INTERCHANGE PROTEIN DSBD"/>
    <property type="match status" value="1"/>
</dbReference>
<evidence type="ECO:0000256" key="6">
    <source>
        <dbReference type="SAM" id="MobiDB-lite"/>
    </source>
</evidence>
<dbReference type="PANTHER" id="PTHR32234:SF0">
    <property type="entry name" value="THIOL:DISULFIDE INTERCHANGE PROTEIN DSBD"/>
    <property type="match status" value="1"/>
</dbReference>
<feature type="region of interest" description="Disordered" evidence="6">
    <location>
        <begin position="157"/>
        <end position="190"/>
    </location>
</feature>
<dbReference type="Pfam" id="PF13899">
    <property type="entry name" value="Thioredoxin_7"/>
    <property type="match status" value="1"/>
</dbReference>
<name>A0A4D7JJS1_9BACT</name>
<keyword evidence="3" id="KW-0201">Cytochrome c-type biogenesis</keyword>
<keyword evidence="4 7" id="KW-1133">Transmembrane helix</keyword>
<dbReference type="RefSeq" id="WP_137089298.1">
    <property type="nucleotide sequence ID" value="NZ_CP028923.1"/>
</dbReference>
<dbReference type="GO" id="GO:0045454">
    <property type="term" value="P:cell redox homeostasis"/>
    <property type="evidence" value="ECO:0007669"/>
    <property type="project" value="TreeGrafter"/>
</dbReference>
<evidence type="ECO:0000256" key="5">
    <source>
        <dbReference type="ARBA" id="ARBA00023136"/>
    </source>
</evidence>
<dbReference type="Pfam" id="PF02683">
    <property type="entry name" value="DsbD_TM"/>
    <property type="match status" value="1"/>
</dbReference>
<evidence type="ECO:0000256" key="1">
    <source>
        <dbReference type="ARBA" id="ARBA00004141"/>
    </source>
</evidence>
<sequence>MKNIAIAFALILLSSLSANAQIIQPAKWNVSIDNKNVNVGETVTLKFTANIDAGWYLYSSDFDPDCGPVVATVSLTDSESYEAVGPLKALDPKSKMDEIFGCEVKYFKGKGEFEQTVKISSTVESITGSIDGQVCSDETGQCILVTEDFNLSVNVTGKTEDKSDNISEGINEQSEGNIAQSTGDDEINESQPQKYEITQPVNEENVGIDQSFIVGERDGLYVKDFPSFFTDDVKPEQENKGLLLFMVVAFLSGLVALLTPCVFPMIPMTVSFFTGKGSKSKAIRDAMIYGISIVAIYTVIGAALSPFMGPETANHLATEWLPNVIFFLVFLVFAISFFGAFDIVLPSSLVNVMDKKADKGGFLGPFFMAFTLALVSFSCTGPIVGSLLVESAGEIGIKPIAGMFAFGLAFAIPFTLFAIFPNWLSSLPKSGGWLNSVKVVLGFIELALAFKFLSVADQAFHWGLLDREIYLGIWIVIFTLMGFYLLGKIRLPHDSPMDKIGVGRFLFSIVTFWFVIYLIPGMFGAPLKALAGYLPPMHTHDFNLVGMIKGEEETGPDANVKYSDFLHLPHGLDGYFDYEQALAASRRENKPIFIDFTGHGCTNCREMEAVVWSDPRVLERLKEDYILLALYVDDKTELDKEEWYISAFDDKVKKTLGKQNADIQIQRANNNAQPNYILLDTDQHALVPPVGYDKDVENFIDFLDRGKKAFYEKK</sequence>
<comment type="subcellular location">
    <subcellularLocation>
        <location evidence="1">Membrane</location>
        <topology evidence="1">Multi-pass membrane protein</topology>
    </subcellularLocation>
</comment>
<dbReference type="InterPro" id="IPR003834">
    <property type="entry name" value="Cyt_c_assmbl_TM_dom"/>
</dbReference>
<dbReference type="InterPro" id="IPR036929">
    <property type="entry name" value="DsbDN_sf"/>
</dbReference>
<feature type="transmembrane region" description="Helical" evidence="7">
    <location>
        <begin position="400"/>
        <end position="420"/>
    </location>
</feature>
<feature type="domain" description="Cytochrome C biogenesis protein transmembrane" evidence="9">
    <location>
        <begin position="244"/>
        <end position="453"/>
    </location>
</feature>
<dbReference type="Gene3D" id="3.40.30.10">
    <property type="entry name" value="Glutaredoxin"/>
    <property type="match status" value="1"/>
</dbReference>
<dbReference type="InterPro" id="IPR028250">
    <property type="entry name" value="DsbDN"/>
</dbReference>
<dbReference type="Gene3D" id="2.60.40.1250">
    <property type="entry name" value="Thiol:disulfide interchange protein DsbD, N-terminal domain"/>
    <property type="match status" value="1"/>
</dbReference>
<dbReference type="AlphaFoldDB" id="A0A4D7JJS1"/>
<feature type="transmembrane region" description="Helical" evidence="7">
    <location>
        <begin position="469"/>
        <end position="486"/>
    </location>
</feature>
<dbReference type="OrthoDB" id="9811036at2"/>
<reference evidence="11 12" key="1">
    <citation type="submission" date="2018-04" db="EMBL/GenBank/DDBJ databases">
        <title>Complete genome uncultured novel isolate.</title>
        <authorList>
            <person name="Merlino G."/>
        </authorList>
    </citation>
    <scope>NUCLEOTIDE SEQUENCE [LARGE SCALE GENOMIC DNA]</scope>
    <source>
        <strain evidence="12">R1DC9</strain>
    </source>
</reference>
<feature type="chain" id="PRO_5020562282" evidence="8">
    <location>
        <begin position="21"/>
        <end position="714"/>
    </location>
</feature>
<evidence type="ECO:0000313" key="12">
    <source>
        <dbReference type="Proteomes" id="UP000298616"/>
    </source>
</evidence>
<evidence type="ECO:0000256" key="2">
    <source>
        <dbReference type="ARBA" id="ARBA00022692"/>
    </source>
</evidence>
<keyword evidence="12" id="KW-1185">Reference proteome</keyword>
<evidence type="ECO:0000256" key="8">
    <source>
        <dbReference type="SAM" id="SignalP"/>
    </source>
</evidence>
<keyword evidence="8" id="KW-0732">Signal</keyword>
<dbReference type="Pfam" id="PF11412">
    <property type="entry name" value="DsbD_N"/>
    <property type="match status" value="1"/>
</dbReference>
<dbReference type="SUPFAM" id="SSF52833">
    <property type="entry name" value="Thioredoxin-like"/>
    <property type="match status" value="1"/>
</dbReference>
<evidence type="ECO:0000259" key="9">
    <source>
        <dbReference type="Pfam" id="PF02683"/>
    </source>
</evidence>
<dbReference type="GO" id="GO:0016020">
    <property type="term" value="C:membrane"/>
    <property type="evidence" value="ECO:0007669"/>
    <property type="project" value="UniProtKB-SubCell"/>
</dbReference>
<protein>
    <submittedName>
        <fullName evidence="11">Disulfide bond formation protein DsbD</fullName>
    </submittedName>
</protein>
<feature type="transmembrane region" description="Helical" evidence="7">
    <location>
        <begin position="286"/>
        <end position="304"/>
    </location>
</feature>
<dbReference type="GO" id="GO:0015035">
    <property type="term" value="F:protein-disulfide reductase activity"/>
    <property type="evidence" value="ECO:0007669"/>
    <property type="project" value="TreeGrafter"/>
</dbReference>
<accession>A0A4D7JJS1</accession>
<feature type="transmembrane region" description="Helical" evidence="7">
    <location>
        <begin position="242"/>
        <end position="266"/>
    </location>
</feature>
<dbReference type="Proteomes" id="UP000298616">
    <property type="component" value="Chromosome"/>
</dbReference>
<keyword evidence="5 7" id="KW-0472">Membrane</keyword>
<dbReference type="KEGG" id="fpf:DCC35_02490"/>
<feature type="transmembrane region" description="Helical" evidence="7">
    <location>
        <begin position="506"/>
        <end position="527"/>
    </location>
</feature>
<feature type="transmembrane region" description="Helical" evidence="7">
    <location>
        <begin position="432"/>
        <end position="449"/>
    </location>
</feature>
<evidence type="ECO:0000256" key="4">
    <source>
        <dbReference type="ARBA" id="ARBA00022989"/>
    </source>
</evidence>
<dbReference type="EMBL" id="CP028923">
    <property type="protein sequence ID" value="QCK13700.1"/>
    <property type="molecule type" value="Genomic_DNA"/>
</dbReference>
<evidence type="ECO:0000256" key="3">
    <source>
        <dbReference type="ARBA" id="ARBA00022748"/>
    </source>
</evidence>
<keyword evidence="2 7" id="KW-0812">Transmembrane</keyword>
<evidence type="ECO:0000313" key="11">
    <source>
        <dbReference type="EMBL" id="QCK13700.1"/>
    </source>
</evidence>
<gene>
    <name evidence="11" type="ORF">DCC35_02490</name>
</gene>
<dbReference type="GO" id="GO:0017004">
    <property type="term" value="P:cytochrome complex assembly"/>
    <property type="evidence" value="ECO:0007669"/>
    <property type="project" value="UniProtKB-KW"/>
</dbReference>